<dbReference type="Proteomes" id="UP001054837">
    <property type="component" value="Unassembled WGS sequence"/>
</dbReference>
<name>A0AAV4MG23_9ARAC</name>
<evidence type="ECO:0000313" key="2">
    <source>
        <dbReference type="Proteomes" id="UP001054837"/>
    </source>
</evidence>
<organism evidence="1 2">
    <name type="scientific">Caerostris darwini</name>
    <dbReference type="NCBI Taxonomy" id="1538125"/>
    <lineage>
        <taxon>Eukaryota</taxon>
        <taxon>Metazoa</taxon>
        <taxon>Ecdysozoa</taxon>
        <taxon>Arthropoda</taxon>
        <taxon>Chelicerata</taxon>
        <taxon>Arachnida</taxon>
        <taxon>Araneae</taxon>
        <taxon>Araneomorphae</taxon>
        <taxon>Entelegynae</taxon>
        <taxon>Araneoidea</taxon>
        <taxon>Araneidae</taxon>
        <taxon>Caerostris</taxon>
    </lineage>
</organism>
<comment type="caution">
    <text evidence="1">The sequence shown here is derived from an EMBL/GenBank/DDBJ whole genome shotgun (WGS) entry which is preliminary data.</text>
</comment>
<reference evidence="1 2" key="1">
    <citation type="submission" date="2021-06" db="EMBL/GenBank/DDBJ databases">
        <title>Caerostris darwini draft genome.</title>
        <authorList>
            <person name="Kono N."/>
            <person name="Arakawa K."/>
        </authorList>
    </citation>
    <scope>NUCLEOTIDE SEQUENCE [LARGE SCALE GENOMIC DNA]</scope>
</reference>
<accession>A0AAV4MG23</accession>
<evidence type="ECO:0000313" key="1">
    <source>
        <dbReference type="EMBL" id="GIX70785.1"/>
    </source>
</evidence>
<evidence type="ECO:0008006" key="3">
    <source>
        <dbReference type="Google" id="ProtNLM"/>
    </source>
</evidence>
<dbReference type="EMBL" id="BPLQ01000392">
    <property type="protein sequence ID" value="GIX70785.1"/>
    <property type="molecule type" value="Genomic_DNA"/>
</dbReference>
<gene>
    <name evidence="1" type="ORF">CDAR_172591</name>
</gene>
<proteinExistence type="predicted"/>
<protein>
    <recommendedName>
        <fullName evidence="3">Vomeronasal type-1 receptor</fullName>
    </recommendedName>
</protein>
<sequence length="240" mass="27336">MQHIFGNGALLEGYLMSKGLMDVIVILLKGAAGKPKPHVRIQSNEAAEHESRISNITIAIVSASFIGSVWNFKNKYLAYLNICFVITSESFLSDMLNPWTTWHSPCLPPKGKKSSMRDFENKYLVSLNICWVVTYAINDMLNLLTAWHCPCWPPKGKGRRNMDFHATNPQKTFGCEHEKQIYDMYAAQWMLLKRYISIKSAISRGGDIFPESETWSDRSFGRAFDRYGNGFSNALRSSFE</sequence>
<dbReference type="AlphaFoldDB" id="A0AAV4MG23"/>
<keyword evidence="2" id="KW-1185">Reference proteome</keyword>